<dbReference type="Pfam" id="PF01261">
    <property type="entry name" value="AP_endonuc_2"/>
    <property type="match status" value="1"/>
</dbReference>
<dbReference type="HOGENOM" id="CLU_076068_1_0_0"/>
<dbReference type="InterPro" id="IPR013022">
    <property type="entry name" value="Xyl_isomerase-like_TIM-brl"/>
</dbReference>
<dbReference type="GO" id="GO:0016853">
    <property type="term" value="F:isomerase activity"/>
    <property type="evidence" value="ECO:0007669"/>
    <property type="project" value="UniProtKB-KW"/>
</dbReference>
<dbReference type="RefSeq" id="WP_013159425.1">
    <property type="nucleotide sequence ID" value="NC_014212.1"/>
</dbReference>
<dbReference type="OrthoDB" id="9807003at2"/>
<reference evidence="2 3" key="1">
    <citation type="journal article" date="2010" name="Stand. Genomic Sci.">
        <title>Complete genome sequence of Meiothermus silvanus type strain (VI-R2).</title>
        <authorList>
            <person name="Sikorski J."/>
            <person name="Tindall B.J."/>
            <person name="Lowry S."/>
            <person name="Lucas S."/>
            <person name="Nolan M."/>
            <person name="Copeland A."/>
            <person name="Glavina Del Rio T."/>
            <person name="Tice H."/>
            <person name="Cheng J.F."/>
            <person name="Han C."/>
            <person name="Pitluck S."/>
            <person name="Liolios K."/>
            <person name="Ivanova N."/>
            <person name="Mavromatis K."/>
            <person name="Mikhailova N."/>
            <person name="Pati A."/>
            <person name="Goodwin L."/>
            <person name="Chen A."/>
            <person name="Palaniappan K."/>
            <person name="Land M."/>
            <person name="Hauser L."/>
            <person name="Chang Y.J."/>
            <person name="Jeffries C.D."/>
            <person name="Rohde M."/>
            <person name="Goker M."/>
            <person name="Woyke T."/>
            <person name="Bristow J."/>
            <person name="Eisen J.A."/>
            <person name="Markowitz V."/>
            <person name="Hugenholtz P."/>
            <person name="Kyrpides N.C."/>
            <person name="Klenk H.P."/>
            <person name="Lapidus A."/>
        </authorList>
    </citation>
    <scope>NUCLEOTIDE SEQUENCE [LARGE SCALE GENOMIC DNA]</scope>
    <source>
        <strain evidence="3">ATCC 700542 / DSM 9946 / VI-R2</strain>
    </source>
</reference>
<name>D7BE37_ALLS1</name>
<dbReference type="eggNOG" id="COG1082">
    <property type="taxonomic scope" value="Bacteria"/>
</dbReference>
<dbReference type="PANTHER" id="PTHR12110">
    <property type="entry name" value="HYDROXYPYRUVATE ISOMERASE"/>
    <property type="match status" value="1"/>
</dbReference>
<sequence length="310" mass="34880">MNGFEQVIATPNPLGINLSFAVKRWVEPEAWAERVVACGLELVQFSFDLLDPLWPARLRTSLAQQHSKAAKAFGLEIHSAFVGLACYTYNNLLHPLPEGREAAMNWWRAAIETAAELETPRIGGPVGGMSVRDNVNPASRKERLDRLVEDLCTLLEYASKLGIREWLIEPTPLPRETPVSPEESVRLLEHLTGFIPVKLCIDVGHALYRPLYQEHARLEPWLALGNRIGMLHLQQTDGQSDSHWGFSTPGIVDLFKIRDLLKDGPEGIPVVLEVFYPFEAADDYVWEDVQASVSAIRRSWGYTKSDSDRE</sequence>
<dbReference type="PANTHER" id="PTHR12110:SF53">
    <property type="entry name" value="BLR5974 PROTEIN"/>
    <property type="match status" value="1"/>
</dbReference>
<dbReference type="KEGG" id="msv:Mesil_3059"/>
<gene>
    <name evidence="2" type="ordered locus">Mesil_3059</name>
</gene>
<proteinExistence type="predicted"/>
<dbReference type="InterPro" id="IPR036237">
    <property type="entry name" value="Xyl_isomerase-like_sf"/>
</dbReference>
<dbReference type="InterPro" id="IPR050312">
    <property type="entry name" value="IolE/XylAMocC-like"/>
</dbReference>
<evidence type="ECO:0000313" key="3">
    <source>
        <dbReference type="Proteomes" id="UP000001916"/>
    </source>
</evidence>
<organism evidence="2 3">
    <name type="scientific">Allomeiothermus silvanus (strain ATCC 700542 / DSM 9946 / NBRC 106475 / NCIMB 13440 / VI-R2)</name>
    <name type="common">Thermus silvanus</name>
    <dbReference type="NCBI Taxonomy" id="526227"/>
    <lineage>
        <taxon>Bacteria</taxon>
        <taxon>Thermotogati</taxon>
        <taxon>Deinococcota</taxon>
        <taxon>Deinococci</taxon>
        <taxon>Thermales</taxon>
        <taxon>Thermaceae</taxon>
        <taxon>Allomeiothermus</taxon>
    </lineage>
</organism>
<dbReference type="STRING" id="526227.Mesil_3059"/>
<protein>
    <submittedName>
        <fullName evidence="2">Xylose isomerase domain protein TIM barrel</fullName>
    </submittedName>
</protein>
<keyword evidence="2" id="KW-0413">Isomerase</keyword>
<keyword evidence="3" id="KW-1185">Reference proteome</keyword>
<dbReference type="EMBL" id="CP002042">
    <property type="protein sequence ID" value="ADH64895.1"/>
    <property type="molecule type" value="Genomic_DNA"/>
</dbReference>
<dbReference type="Proteomes" id="UP000001916">
    <property type="component" value="Chromosome"/>
</dbReference>
<dbReference type="Gene3D" id="3.20.20.150">
    <property type="entry name" value="Divalent-metal-dependent TIM barrel enzymes"/>
    <property type="match status" value="1"/>
</dbReference>
<dbReference type="SUPFAM" id="SSF51658">
    <property type="entry name" value="Xylose isomerase-like"/>
    <property type="match status" value="1"/>
</dbReference>
<evidence type="ECO:0000313" key="2">
    <source>
        <dbReference type="EMBL" id="ADH64895.1"/>
    </source>
</evidence>
<accession>D7BE37</accession>
<feature type="domain" description="Xylose isomerase-like TIM barrel" evidence="1">
    <location>
        <begin position="33"/>
        <end position="277"/>
    </location>
</feature>
<dbReference type="AlphaFoldDB" id="D7BE37"/>
<evidence type="ECO:0000259" key="1">
    <source>
        <dbReference type="Pfam" id="PF01261"/>
    </source>
</evidence>